<dbReference type="PROSITE" id="PS51743">
    <property type="entry name" value="ALPHAVIRUS_MT"/>
    <property type="match status" value="1"/>
</dbReference>
<dbReference type="InterPro" id="IPR007094">
    <property type="entry name" value="RNA-dir_pol_PSvirus"/>
</dbReference>
<dbReference type="SUPFAM" id="SSF56672">
    <property type="entry name" value="DNA/RNA polymerases"/>
    <property type="match status" value="1"/>
</dbReference>
<dbReference type="SUPFAM" id="SSF52540">
    <property type="entry name" value="P-loop containing nucleoside triphosphate hydrolases"/>
    <property type="match status" value="1"/>
</dbReference>
<evidence type="ECO:0000256" key="7">
    <source>
        <dbReference type="ARBA" id="ARBA00022953"/>
    </source>
</evidence>
<dbReference type="GO" id="GO:0003968">
    <property type="term" value="F:RNA-directed RNA polymerase activity"/>
    <property type="evidence" value="ECO:0007669"/>
    <property type="project" value="UniProtKB-KW"/>
</dbReference>
<dbReference type="GO" id="GO:0008174">
    <property type="term" value="F:mRNA methyltransferase activity"/>
    <property type="evidence" value="ECO:0007669"/>
    <property type="project" value="UniProtKB-UniRule"/>
</dbReference>
<name>A0A7T5QZ85_9VIRU</name>
<accession>A0A7T5QZ85</accession>
<evidence type="ECO:0000256" key="6">
    <source>
        <dbReference type="ARBA" id="ARBA00022840"/>
    </source>
</evidence>
<dbReference type="InterPro" id="IPR002588">
    <property type="entry name" value="Alphavirus-like_MT_dom"/>
</dbReference>
<dbReference type="InterPro" id="IPR008879">
    <property type="entry name" value="Coat_protein_tricho/vitivirus"/>
</dbReference>
<dbReference type="InterPro" id="IPR043502">
    <property type="entry name" value="DNA/RNA_pol_sf"/>
</dbReference>
<organism evidence="10">
    <name type="scientific">Silene betaflexivirus 1</name>
    <dbReference type="NCBI Taxonomy" id="2794409"/>
    <lineage>
        <taxon>Viruses</taxon>
        <taxon>Riboviria</taxon>
        <taxon>Orthornavirae</taxon>
        <taxon>Kitrinoviricota</taxon>
        <taxon>Alsuviricetes</taxon>
        <taxon>Tymovirales</taxon>
        <taxon>Betaflexiviridae</taxon>
    </lineage>
</organism>
<dbReference type="GO" id="GO:0019028">
    <property type="term" value="C:viral capsid"/>
    <property type="evidence" value="ECO:0007669"/>
    <property type="project" value="InterPro"/>
</dbReference>
<dbReference type="GO" id="GO:0006396">
    <property type="term" value="P:RNA processing"/>
    <property type="evidence" value="ECO:0007669"/>
    <property type="project" value="InterPro"/>
</dbReference>
<keyword evidence="1" id="KW-0696">RNA-directed RNA polymerase</keyword>
<dbReference type="GO" id="GO:0016787">
    <property type="term" value="F:hydrolase activity"/>
    <property type="evidence" value="ECO:0007669"/>
    <property type="project" value="UniProtKB-KW"/>
</dbReference>
<protein>
    <submittedName>
        <fullName evidence="10">Polyprotein</fullName>
    </submittedName>
</protein>
<evidence type="ECO:0000313" key="10">
    <source>
        <dbReference type="EMBL" id="QQG34583.1"/>
    </source>
</evidence>
<dbReference type="EMBL" id="MW328728">
    <property type="protein sequence ID" value="QQG34583.1"/>
    <property type="molecule type" value="Genomic_RNA"/>
</dbReference>
<dbReference type="GO" id="GO:0039694">
    <property type="term" value="P:viral RNA genome replication"/>
    <property type="evidence" value="ECO:0007669"/>
    <property type="project" value="InterPro"/>
</dbReference>
<keyword evidence="3" id="KW-0548">Nucleotidyltransferase</keyword>
<keyword evidence="7" id="KW-0693">Viral RNA replication</keyword>
<dbReference type="InterPro" id="IPR027351">
    <property type="entry name" value="(+)RNA_virus_helicase_core_dom"/>
</dbReference>
<dbReference type="GO" id="GO:0003723">
    <property type="term" value="F:RNA binding"/>
    <property type="evidence" value="ECO:0007669"/>
    <property type="project" value="InterPro"/>
</dbReference>
<dbReference type="GO" id="GO:0006351">
    <property type="term" value="P:DNA-templated transcription"/>
    <property type="evidence" value="ECO:0007669"/>
    <property type="project" value="InterPro"/>
</dbReference>
<feature type="domain" description="RdRp catalytic" evidence="8">
    <location>
        <begin position="1328"/>
        <end position="1435"/>
    </location>
</feature>
<dbReference type="Pfam" id="PF01660">
    <property type="entry name" value="Vmethyltransf"/>
    <property type="match status" value="1"/>
</dbReference>
<keyword evidence="4" id="KW-0547">Nucleotide-binding</keyword>
<dbReference type="InterPro" id="IPR001788">
    <property type="entry name" value="RNA-dep_RNA_pol_alsuvir"/>
</dbReference>
<evidence type="ECO:0000256" key="5">
    <source>
        <dbReference type="ARBA" id="ARBA00022801"/>
    </source>
</evidence>
<dbReference type="Pfam" id="PF01443">
    <property type="entry name" value="Viral_helicase1"/>
    <property type="match status" value="1"/>
</dbReference>
<keyword evidence="6" id="KW-0067">ATP-binding</keyword>
<dbReference type="InterPro" id="IPR027417">
    <property type="entry name" value="P-loop_NTPase"/>
</dbReference>
<dbReference type="GO" id="GO:0005524">
    <property type="term" value="F:ATP binding"/>
    <property type="evidence" value="ECO:0007669"/>
    <property type="project" value="UniProtKB-KW"/>
</dbReference>
<feature type="domain" description="Alphavirus-like MT" evidence="9">
    <location>
        <begin position="63"/>
        <end position="251"/>
    </location>
</feature>
<evidence type="ECO:0000259" key="9">
    <source>
        <dbReference type="PROSITE" id="PS51743"/>
    </source>
</evidence>
<evidence type="ECO:0000259" key="8">
    <source>
        <dbReference type="PROSITE" id="PS50507"/>
    </source>
</evidence>
<dbReference type="Pfam" id="PF00978">
    <property type="entry name" value="RdRP_2"/>
    <property type="match status" value="1"/>
</dbReference>
<proteinExistence type="predicted"/>
<sequence length="2259" mass="258670">MAFQYRNTLDSSLSALPQKYSDQIFAEVGDQIEKKVLSTSKLFSFRTSPEVQELLANHGIELAPISYQNHSHPACKMIENHLLYVTLPNLLKKEHSIGLMSLREEKTKKFIKMRRFLKAGDFQGVKMFNAIIDSKDAFRYGDEAFVGSYDERIESIHQEFNSPDFNARVMLMHDELHFHTPKNILDLFRKVPQLKSIVCTLVCPSELLVGETKSRNPRIYGFEVREDTLFFFPDNNPSEGYEQKIANSVWPLLSNSISSKDISLRVSVVSSVFAHHLVIIDRDLKVRKKRNFFLKPTCLIMSEIRLLGGFARDAQIERQTMQSILMYLTCLKTPNRESAMAKLRQLEKRALFEDELNFLSEISTTFSRIEKNDGLSLSFKKQSVDLLCTKFPWLMSFFDEERVWQCCLKDFNRELSVKWFEVELLDINVENLINFNFFIEGVKKLPLSDFKEKFVSILDSLFNKTDSFERTPWSAPALDVGFSSILSPSLSFHPGREVSKLREGDRVNLGPFIQKLRNRPCWNYAFDHPPGSLRIDFQVQMSTEDNGTREGVAFCLSDLDHFQEFNLKKDSVRSNSCVFRSIAPQIGQDVDSLLAALVQEDLSDELLEAILDDKALNIVCISELACIIGRTLRGFFEGNEVSFGSGEPIFLELSSGHCTPLTPEKVLQLKQEINGGLLPSLGCVTYEIEVERAERLLKSFCRGSTGVLAKEDPAFKDELKNLEPLLKAFSRTSFINVSYLWGAPGSGKTRALIRKIKDDDSVKAAIVSPRRLLADDWFNAINGSCSKVFTFETFLRRDHLFSNCLVLDELSLLPPGYIELAIMKIFSSRVFEKKSSRKILNDSQALQRKFVNFARNFKVVVIGDPMQARYYSESDEIILSRKHDIDKMTELGANKTFWRSYRMGSWFEKYVDLPCLRSVPDEERKFYSGLSAIKDRKYDAILCAGREDKRDLAGSIPVYTFGESQGLTFNRVLIALTGRILNCNDYHFFVGITRSVKPFDFIVLGETPLAEYVKRSERRLMGFVLREEKIPRERLANLFLSKKVEFVEEEVFGANIQDKSQFDLFIQPFCPLFDFDKIDEPEDEPCVENEVTQKCHLPVVEVDPLTSCIFDKMKEKFEREAFSNSSGFSEQFSDLDKNCLLSDLPAPFRSEAIFPRHQANDSTTFLMGVKKRLRFSNPSTEENELRENLGAGVELADFFLRSLPNKFEINFQDVEEGLNEFVEKRLGKQASQWENHSNRSDIDWALNSVFMFMKSQLCTKAEKMFVDAKAGQTLACFQHIVLFKMGPTLRAIEKGFNRACGEKFYVHSMKNFEALNGFVLENSLMFQGQSVESDYEAFDSSQDSLILAFELALLRRIGVPQSFLSDYRALKTNLGSRLGNFAIMRFTGEFCTFLFNTFANMLFTFLKYEVKTDSRILFAGDDMASLGKLKEARSFDPTSCRRLLGKFRLKAKEERKDFPMFCGWVLTPDGIYKRPSLLWSRLKVMKERGLIKECIDNYLLEMNWAYKLGELLYQYLDEFEMECHYKCVRFFIEHSSMCRGESVKVLKTFGFTFGCVDRAKTRRTPSSSLWDLMLRGPTMDEPIERAKGLRDLSKIKEMDRKSRSLSELLRKALNDLRAVGGDTLNDGSFTASKIRGLGHTYQLSRLSEEGKFPGYRSVCTKLDGHFSTSLGQVSEILKKEFEKKSGQNEDRKADCHLAETGEGLVLPFGFGGRKFLFEHTKIRGLTECLSLKPMNLISTRIPTALKLMQLALGQFTEMQTSCIQKCSSALGDSNQRLKYTVGTLAVMSSRTFQLLMGTSLGGLMDSQRSMATFISGRLSYASIPFSLTPTKCKEKSQSLIKQCYPLSKVTLHHMMLTSKTVLQFSYCSLRTAFHLLIQICSHALRYFCGSLNYQSLRVVNCLALTWGSFSGCRIHQEFSEIYRPLRAGVNRRLQDARSLDLMRNCREKFCALHAQGLSHSELIAKKGAEVFSYLREAREEGLTKLIQSQDCVRRLINPSESKMRAQIVLSETQMTVDLWRQIWGNLGLPRSELIKQELNYLENMSVQEVLRGEIRARVRRFLWDNFVDPDHDLVVFPAGGGPLTGNSLETYNQVSEYYEKFLFGNIAIVGTSSKITWPSVEVPIPEFRSRIGTDDVTWSTELIMSDVCPRLETFRSRTEYLPLKRSTFRNLCEAFADSAREFLNERRQFGVFTNIFSKWPRAFEAAPQVAFDFAGGLNMHELTVDERTVIDRMTKRLFRTEGQKMVFSAQGEVNFNLEG</sequence>
<dbReference type="GO" id="GO:0016556">
    <property type="term" value="P:mRNA modification"/>
    <property type="evidence" value="ECO:0007669"/>
    <property type="project" value="InterPro"/>
</dbReference>
<dbReference type="PROSITE" id="PS50507">
    <property type="entry name" value="RDRP_SSRNA_POS"/>
    <property type="match status" value="1"/>
</dbReference>
<reference evidence="10" key="1">
    <citation type="submission" date="2020-11" db="EMBL/GenBank/DDBJ databases">
        <authorList>
            <person name="Bejerman N."/>
        </authorList>
    </citation>
    <scope>NUCLEOTIDE SEQUENCE</scope>
    <source>
        <strain evidence="10">Silen</strain>
    </source>
</reference>
<evidence type="ECO:0000256" key="1">
    <source>
        <dbReference type="ARBA" id="ARBA00022484"/>
    </source>
</evidence>
<keyword evidence="2" id="KW-0808">Transferase</keyword>
<evidence type="ECO:0000256" key="3">
    <source>
        <dbReference type="ARBA" id="ARBA00022695"/>
    </source>
</evidence>
<keyword evidence="5" id="KW-0378">Hydrolase</keyword>
<evidence type="ECO:0000256" key="2">
    <source>
        <dbReference type="ARBA" id="ARBA00022679"/>
    </source>
</evidence>
<evidence type="ECO:0000256" key="4">
    <source>
        <dbReference type="ARBA" id="ARBA00022741"/>
    </source>
</evidence>
<dbReference type="Pfam" id="PF05892">
    <property type="entry name" value="Tricho_coat"/>
    <property type="match status" value="1"/>
</dbReference>